<gene>
    <name evidence="1" type="ORF">C7K25_12695</name>
</gene>
<dbReference type="CDD" id="cd00093">
    <property type="entry name" value="HTH_XRE"/>
    <property type="match status" value="1"/>
</dbReference>
<dbReference type="RefSeq" id="WP_026937370.1">
    <property type="nucleotide sequence ID" value="NZ_CP028426.1"/>
</dbReference>
<dbReference type="InterPro" id="IPR010982">
    <property type="entry name" value="Lambda_DNA-bd_dom_sf"/>
</dbReference>
<comment type="caution">
    <text evidence="1">The sequence shown here is derived from an EMBL/GenBank/DDBJ whole genome shotgun (WGS) entry which is preliminary data.</text>
</comment>
<reference evidence="1" key="1">
    <citation type="submission" date="2018-03" db="EMBL/GenBank/DDBJ databases">
        <authorList>
            <person name="Nunes O.C."/>
            <person name="Lopes A.R."/>
            <person name="Froufe H."/>
            <person name="Munoz-Merida A."/>
            <person name="Barroso C."/>
            <person name="Egas C."/>
        </authorList>
    </citation>
    <scope>NUCLEOTIDE SEQUENCE</scope>
    <source>
        <strain evidence="1">ON4</strain>
    </source>
</reference>
<accession>A0ABT7CAJ5</accession>
<evidence type="ECO:0000313" key="1">
    <source>
        <dbReference type="EMBL" id="MDJ1372218.1"/>
    </source>
</evidence>
<protein>
    <submittedName>
        <fullName evidence="1">XRE family transcriptional regulator</fullName>
    </submittedName>
</protein>
<organism evidence="1 2">
    <name type="scientific">Gulosibacter molinativorax</name>
    <dbReference type="NCBI Taxonomy" id="256821"/>
    <lineage>
        <taxon>Bacteria</taxon>
        <taxon>Bacillati</taxon>
        <taxon>Actinomycetota</taxon>
        <taxon>Actinomycetes</taxon>
        <taxon>Micrococcales</taxon>
        <taxon>Microbacteriaceae</taxon>
        <taxon>Gulosibacter</taxon>
    </lineage>
</organism>
<reference evidence="1" key="2">
    <citation type="journal article" date="2022" name="Sci. Rep.">
        <title>In silico prediction of the enzymes involved in the degradation of the herbicide molinate by Gulosibacter molinativorax ON4T.</title>
        <authorList>
            <person name="Lopes A.R."/>
            <person name="Bunin E."/>
            <person name="Viana A.T."/>
            <person name="Froufe H."/>
            <person name="Munoz-Merida A."/>
            <person name="Pinho D."/>
            <person name="Figueiredo J."/>
            <person name="Barroso C."/>
            <person name="Vaz-Moreira I."/>
            <person name="Bellanger X."/>
            <person name="Egas C."/>
            <person name="Nunes O.C."/>
        </authorList>
    </citation>
    <scope>NUCLEOTIDE SEQUENCE</scope>
    <source>
        <strain evidence="1">ON4</strain>
    </source>
</reference>
<dbReference type="Proteomes" id="UP001170379">
    <property type="component" value="Unassembled WGS sequence"/>
</dbReference>
<evidence type="ECO:0000313" key="2">
    <source>
        <dbReference type="Proteomes" id="UP001170379"/>
    </source>
</evidence>
<dbReference type="Gene3D" id="1.10.260.40">
    <property type="entry name" value="lambda repressor-like DNA-binding domains"/>
    <property type="match status" value="1"/>
</dbReference>
<keyword evidence="2" id="KW-1185">Reference proteome</keyword>
<dbReference type="SUPFAM" id="SSF47413">
    <property type="entry name" value="lambda repressor-like DNA-binding domains"/>
    <property type="match status" value="1"/>
</dbReference>
<name>A0ABT7CAJ5_9MICO</name>
<proteinExistence type="predicted"/>
<dbReference type="InterPro" id="IPR001387">
    <property type="entry name" value="Cro/C1-type_HTH"/>
</dbReference>
<sequence length="109" mass="11936">MTTMTGAEIAATRHLLGLTRTDLAGMLKVNPHTIKDWEAGKFQAREGVITELLAIRAQHDQETSRLIGGAEDGVIIELPRGPKPQGWYLALGARVLDAVPDAMLAWYEE</sequence>
<dbReference type="EMBL" id="PXVD01000021">
    <property type="protein sequence ID" value="MDJ1372218.1"/>
    <property type="molecule type" value="Genomic_DNA"/>
</dbReference>